<keyword evidence="7" id="KW-0319">Glycerol metabolism</keyword>
<dbReference type="InterPro" id="IPR004255">
    <property type="entry name" value="O-acyltransferase_WSD1_N"/>
</dbReference>
<evidence type="ECO:0000256" key="1">
    <source>
        <dbReference type="ARBA" id="ARBA00004771"/>
    </source>
</evidence>
<keyword evidence="9" id="KW-0012">Acyltransferase</keyword>
<evidence type="ECO:0000256" key="5">
    <source>
        <dbReference type="ARBA" id="ARBA00022516"/>
    </source>
</evidence>
<dbReference type="InterPro" id="IPR045034">
    <property type="entry name" value="O-acyltransferase_WSD1-like"/>
</dbReference>
<keyword evidence="14" id="KW-1185">Reference proteome</keyword>
<evidence type="ECO:0000313" key="14">
    <source>
        <dbReference type="Proteomes" id="UP001161389"/>
    </source>
</evidence>
<dbReference type="GO" id="GO:0006071">
    <property type="term" value="P:glycerol metabolic process"/>
    <property type="evidence" value="ECO:0007669"/>
    <property type="project" value="UniProtKB-KW"/>
</dbReference>
<dbReference type="Pfam" id="PF06974">
    <property type="entry name" value="WS_DGAT_C"/>
    <property type="match status" value="1"/>
</dbReference>
<reference evidence="13" key="2">
    <citation type="submission" date="2023-01" db="EMBL/GenBank/DDBJ databases">
        <title>Draft genome sequence of Litoribrevibacter albus strain NBRC 110071.</title>
        <authorList>
            <person name="Sun Q."/>
            <person name="Mori K."/>
        </authorList>
    </citation>
    <scope>NUCLEOTIDE SEQUENCE</scope>
    <source>
        <strain evidence="13">NBRC 110071</strain>
    </source>
</reference>
<dbReference type="Proteomes" id="UP001161389">
    <property type="component" value="Unassembled WGS sequence"/>
</dbReference>
<comment type="pathway">
    <text evidence="2">Lipid metabolism.</text>
</comment>
<dbReference type="PANTHER" id="PTHR31650">
    <property type="entry name" value="O-ACYLTRANSFERASE (WSD1-LIKE) FAMILY PROTEIN"/>
    <property type="match status" value="1"/>
</dbReference>
<keyword evidence="5" id="KW-0444">Lipid biosynthesis</keyword>
<comment type="catalytic activity">
    <reaction evidence="10">
        <text>an acyl-CoA + a 1,2-diacyl-sn-glycerol = a triacyl-sn-glycerol + CoA</text>
        <dbReference type="Rhea" id="RHEA:10868"/>
        <dbReference type="ChEBI" id="CHEBI:17815"/>
        <dbReference type="ChEBI" id="CHEBI:57287"/>
        <dbReference type="ChEBI" id="CHEBI:58342"/>
        <dbReference type="ChEBI" id="CHEBI:64615"/>
        <dbReference type="EC" id="2.3.1.20"/>
    </reaction>
</comment>
<keyword evidence="8" id="KW-0443">Lipid metabolism</keyword>
<evidence type="ECO:0000256" key="4">
    <source>
        <dbReference type="ARBA" id="ARBA00013244"/>
    </source>
</evidence>
<dbReference type="GO" id="GO:0004144">
    <property type="term" value="F:diacylglycerol O-acyltransferase activity"/>
    <property type="evidence" value="ECO:0007669"/>
    <property type="project" value="UniProtKB-EC"/>
</dbReference>
<dbReference type="GO" id="GO:0001666">
    <property type="term" value="P:response to hypoxia"/>
    <property type="evidence" value="ECO:0007669"/>
    <property type="project" value="TreeGrafter"/>
</dbReference>
<reference evidence="13" key="1">
    <citation type="journal article" date="2014" name="Int. J. Syst. Evol. Microbiol.">
        <title>Complete genome sequence of Corynebacterium casei LMG S-19264T (=DSM 44701T), isolated from a smear-ripened cheese.</title>
        <authorList>
            <consortium name="US DOE Joint Genome Institute (JGI-PGF)"/>
            <person name="Walter F."/>
            <person name="Albersmeier A."/>
            <person name="Kalinowski J."/>
            <person name="Ruckert C."/>
        </authorList>
    </citation>
    <scope>NUCLEOTIDE SEQUENCE</scope>
    <source>
        <strain evidence="13">NBRC 110071</strain>
    </source>
</reference>
<dbReference type="SUPFAM" id="SSF52777">
    <property type="entry name" value="CoA-dependent acyltransferases"/>
    <property type="match status" value="1"/>
</dbReference>
<dbReference type="RefSeq" id="WP_284381246.1">
    <property type="nucleotide sequence ID" value="NZ_BSNM01000014.1"/>
</dbReference>
<comment type="pathway">
    <text evidence="1">Glycerolipid metabolism; triacylglycerol biosynthesis.</text>
</comment>
<gene>
    <name evidence="13" type="primary">tgs2</name>
    <name evidence="13" type="ORF">GCM10007876_20610</name>
</gene>
<evidence type="ECO:0000256" key="3">
    <source>
        <dbReference type="ARBA" id="ARBA00009587"/>
    </source>
</evidence>
<dbReference type="GO" id="GO:0051701">
    <property type="term" value="P:biological process involved in interaction with host"/>
    <property type="evidence" value="ECO:0007669"/>
    <property type="project" value="TreeGrafter"/>
</dbReference>
<evidence type="ECO:0000256" key="2">
    <source>
        <dbReference type="ARBA" id="ARBA00005189"/>
    </source>
</evidence>
<dbReference type="GO" id="GO:0071731">
    <property type="term" value="P:response to nitric oxide"/>
    <property type="evidence" value="ECO:0007669"/>
    <property type="project" value="TreeGrafter"/>
</dbReference>
<evidence type="ECO:0000313" key="13">
    <source>
        <dbReference type="EMBL" id="GLQ31582.1"/>
    </source>
</evidence>
<dbReference type="InterPro" id="IPR009721">
    <property type="entry name" value="O-acyltransferase_WSD1_C"/>
</dbReference>
<dbReference type="GO" id="GO:0005886">
    <property type="term" value="C:plasma membrane"/>
    <property type="evidence" value="ECO:0007669"/>
    <property type="project" value="TreeGrafter"/>
</dbReference>
<evidence type="ECO:0000256" key="10">
    <source>
        <dbReference type="ARBA" id="ARBA00048109"/>
    </source>
</evidence>
<dbReference type="PANTHER" id="PTHR31650:SF1">
    <property type="entry name" value="WAX ESTER SYNTHASE_DIACYLGLYCEROL ACYLTRANSFERASE 4-RELATED"/>
    <property type="match status" value="1"/>
</dbReference>
<proteinExistence type="inferred from homology"/>
<comment type="similarity">
    <text evidence="3">Belongs to the long-chain O-acyltransferase family.</text>
</comment>
<evidence type="ECO:0000256" key="7">
    <source>
        <dbReference type="ARBA" id="ARBA00022798"/>
    </source>
</evidence>
<evidence type="ECO:0000256" key="6">
    <source>
        <dbReference type="ARBA" id="ARBA00022679"/>
    </source>
</evidence>
<name>A0AA37S933_9GAMM</name>
<dbReference type="AlphaFoldDB" id="A0AA37S933"/>
<evidence type="ECO:0000259" key="12">
    <source>
        <dbReference type="Pfam" id="PF06974"/>
    </source>
</evidence>
<feature type="domain" description="O-acyltransferase WSD1 C-terminal" evidence="12">
    <location>
        <begin position="310"/>
        <end position="455"/>
    </location>
</feature>
<accession>A0AA37S933</accession>
<feature type="domain" description="O-acyltransferase WSD1-like N-terminal" evidence="11">
    <location>
        <begin position="7"/>
        <end position="269"/>
    </location>
</feature>
<dbReference type="EC" id="2.3.1.20" evidence="4"/>
<evidence type="ECO:0000256" key="9">
    <source>
        <dbReference type="ARBA" id="ARBA00023315"/>
    </source>
</evidence>
<dbReference type="GO" id="GO:0019432">
    <property type="term" value="P:triglyceride biosynthetic process"/>
    <property type="evidence" value="ECO:0007669"/>
    <property type="project" value="TreeGrafter"/>
</dbReference>
<dbReference type="Pfam" id="PF03007">
    <property type="entry name" value="WS_DGAT_cat"/>
    <property type="match status" value="1"/>
</dbReference>
<dbReference type="EMBL" id="BSNM01000014">
    <property type="protein sequence ID" value="GLQ31582.1"/>
    <property type="molecule type" value="Genomic_DNA"/>
</dbReference>
<dbReference type="InterPro" id="IPR014292">
    <property type="entry name" value="Acyl_transf_WS/DGAT"/>
</dbReference>
<evidence type="ECO:0000259" key="11">
    <source>
        <dbReference type="Pfam" id="PF03007"/>
    </source>
</evidence>
<keyword evidence="6" id="KW-0808">Transferase</keyword>
<sequence>MNNKRYLSIVDNGFLITETEDSPKHIGSLLIYRKPEGADENFVHALYQKWLTVKEAYPPYNLKLNITNPLAPYYLEDPDFDPVDHVEYLKMPEGSSREKLYAKVSELHEILTDRSLPLWRCYLIDGLSDNRFAVYFRGHHCMVDGISAGKIMMEFHAKDAETLDLPPFWAMPDNPYNKKSSRKRPSMMERLKNMATSNVKTAVGISRISTQLCLEAAGLTKNAISLPFTSSKSALTGSITYKRSFSTASLPMDRVSNLQKISRNTLNHVALTCLDGAIHRYLDHIGRPLDEPLTITMPVSLRREDAKVGGNQIGLVATKLADRTDDPVIRLREIGVSLQSIRHQIDTSPAASIQAYSLLTNGFSQLMESAKAAQFIPALSHTIVSNVPGPKQTLYMEGAKLEEWYPVSTLGPGHRLNVTMFSYDGQLHFGLIASKDYLPDLNVLGGYIYEAFEELEAVLQSPDMGTSLLEAKRQHRLSGVEQS</sequence>
<evidence type="ECO:0000256" key="8">
    <source>
        <dbReference type="ARBA" id="ARBA00023098"/>
    </source>
</evidence>
<protein>
    <recommendedName>
        <fullName evidence="4">diacylglycerol O-acyltransferase</fullName>
        <ecNumber evidence="4">2.3.1.20</ecNumber>
    </recommendedName>
</protein>
<dbReference type="NCBIfam" id="TIGR02946">
    <property type="entry name" value="acyl_WS_DGAT"/>
    <property type="match status" value="1"/>
</dbReference>
<comment type="caution">
    <text evidence="13">The sequence shown here is derived from an EMBL/GenBank/DDBJ whole genome shotgun (WGS) entry which is preliminary data.</text>
</comment>
<organism evidence="13 14">
    <name type="scientific">Litoribrevibacter albus</name>
    <dbReference type="NCBI Taxonomy" id="1473156"/>
    <lineage>
        <taxon>Bacteria</taxon>
        <taxon>Pseudomonadati</taxon>
        <taxon>Pseudomonadota</taxon>
        <taxon>Gammaproteobacteria</taxon>
        <taxon>Oceanospirillales</taxon>
        <taxon>Oceanospirillaceae</taxon>
        <taxon>Litoribrevibacter</taxon>
    </lineage>
</organism>